<sequence>MESDRRPKKMMLASNSSQKSSHTVSYRPLKHTSTRPSLDEPFSSLTLPSVHAAGRLVFLNKTCYLFLHYKSSCENCGNVIFIVHINVHLVD</sequence>
<dbReference type="AlphaFoldDB" id="A0AA35S1J8"/>
<gene>
    <name evidence="2" type="ORF">GBAR_LOCUS12844</name>
</gene>
<comment type="caution">
    <text evidence="2">The sequence shown here is derived from an EMBL/GenBank/DDBJ whole genome shotgun (WGS) entry which is preliminary data.</text>
</comment>
<feature type="compositionally biased region" description="Polar residues" evidence="1">
    <location>
        <begin position="13"/>
        <end position="24"/>
    </location>
</feature>
<feature type="region of interest" description="Disordered" evidence="1">
    <location>
        <begin position="1"/>
        <end position="38"/>
    </location>
</feature>
<protein>
    <submittedName>
        <fullName evidence="2">Uncharacterized protein</fullName>
    </submittedName>
</protein>
<dbReference type="Proteomes" id="UP001174909">
    <property type="component" value="Unassembled WGS sequence"/>
</dbReference>
<organism evidence="2 3">
    <name type="scientific">Geodia barretti</name>
    <name type="common">Barrett's horny sponge</name>
    <dbReference type="NCBI Taxonomy" id="519541"/>
    <lineage>
        <taxon>Eukaryota</taxon>
        <taxon>Metazoa</taxon>
        <taxon>Porifera</taxon>
        <taxon>Demospongiae</taxon>
        <taxon>Heteroscleromorpha</taxon>
        <taxon>Tetractinellida</taxon>
        <taxon>Astrophorina</taxon>
        <taxon>Geodiidae</taxon>
        <taxon>Geodia</taxon>
    </lineage>
</organism>
<evidence type="ECO:0000313" key="2">
    <source>
        <dbReference type="EMBL" id="CAI8021720.1"/>
    </source>
</evidence>
<reference evidence="2" key="1">
    <citation type="submission" date="2023-03" db="EMBL/GenBank/DDBJ databases">
        <authorList>
            <person name="Steffen K."/>
            <person name="Cardenas P."/>
        </authorList>
    </citation>
    <scope>NUCLEOTIDE SEQUENCE</scope>
</reference>
<proteinExistence type="predicted"/>
<name>A0AA35S1J8_GEOBA</name>
<evidence type="ECO:0000313" key="3">
    <source>
        <dbReference type="Proteomes" id="UP001174909"/>
    </source>
</evidence>
<evidence type="ECO:0000256" key="1">
    <source>
        <dbReference type="SAM" id="MobiDB-lite"/>
    </source>
</evidence>
<keyword evidence="3" id="KW-1185">Reference proteome</keyword>
<dbReference type="EMBL" id="CASHTH010001914">
    <property type="protein sequence ID" value="CAI8021720.1"/>
    <property type="molecule type" value="Genomic_DNA"/>
</dbReference>
<accession>A0AA35S1J8</accession>